<accession>X1JHF2</accession>
<gene>
    <name evidence="1" type="ORF">S03H2_72852</name>
</gene>
<feature type="non-terminal residue" evidence="1">
    <location>
        <position position="43"/>
    </location>
</feature>
<name>X1JHF2_9ZZZZ</name>
<sequence>NLKLAGVVNATQIAVEEVGRDVPNTCLSGRSCRNHWLGGFEIH</sequence>
<comment type="caution">
    <text evidence="1">The sequence shown here is derived from an EMBL/GenBank/DDBJ whole genome shotgun (WGS) entry which is preliminary data.</text>
</comment>
<protein>
    <submittedName>
        <fullName evidence="1">Uncharacterized protein</fullName>
    </submittedName>
</protein>
<evidence type="ECO:0000313" key="1">
    <source>
        <dbReference type="EMBL" id="GAH94121.1"/>
    </source>
</evidence>
<organism evidence="1">
    <name type="scientific">marine sediment metagenome</name>
    <dbReference type="NCBI Taxonomy" id="412755"/>
    <lineage>
        <taxon>unclassified sequences</taxon>
        <taxon>metagenomes</taxon>
        <taxon>ecological metagenomes</taxon>
    </lineage>
</organism>
<dbReference type="AlphaFoldDB" id="X1JHF2"/>
<dbReference type="EMBL" id="BARU01049532">
    <property type="protein sequence ID" value="GAH94121.1"/>
    <property type="molecule type" value="Genomic_DNA"/>
</dbReference>
<proteinExistence type="predicted"/>
<reference evidence="1" key="1">
    <citation type="journal article" date="2014" name="Front. Microbiol.">
        <title>High frequency of phylogenetically diverse reductive dehalogenase-homologous genes in deep subseafloor sedimentary metagenomes.</title>
        <authorList>
            <person name="Kawai M."/>
            <person name="Futagami T."/>
            <person name="Toyoda A."/>
            <person name="Takaki Y."/>
            <person name="Nishi S."/>
            <person name="Hori S."/>
            <person name="Arai W."/>
            <person name="Tsubouchi T."/>
            <person name="Morono Y."/>
            <person name="Uchiyama I."/>
            <person name="Ito T."/>
            <person name="Fujiyama A."/>
            <person name="Inagaki F."/>
            <person name="Takami H."/>
        </authorList>
    </citation>
    <scope>NUCLEOTIDE SEQUENCE</scope>
    <source>
        <strain evidence="1">Expedition CK06-06</strain>
    </source>
</reference>
<feature type="non-terminal residue" evidence="1">
    <location>
        <position position="1"/>
    </location>
</feature>